<evidence type="ECO:0000313" key="2">
    <source>
        <dbReference type="EMBL" id="KZS40424.1"/>
    </source>
</evidence>
<evidence type="ECO:0000259" key="1">
    <source>
        <dbReference type="PROSITE" id="PS50035"/>
    </source>
</evidence>
<dbReference type="GO" id="GO:0003824">
    <property type="term" value="F:catalytic activity"/>
    <property type="evidence" value="ECO:0007669"/>
    <property type="project" value="InterPro"/>
</dbReference>
<dbReference type="InterPro" id="IPR059166">
    <property type="entry name" value="PLD-like_cat"/>
</dbReference>
<organism evidence="2 3">
    <name type="scientific">Aquimarina aggregata</name>
    <dbReference type="NCBI Taxonomy" id="1642818"/>
    <lineage>
        <taxon>Bacteria</taxon>
        <taxon>Pseudomonadati</taxon>
        <taxon>Bacteroidota</taxon>
        <taxon>Flavobacteriia</taxon>
        <taxon>Flavobacteriales</taxon>
        <taxon>Flavobacteriaceae</taxon>
        <taxon>Aquimarina</taxon>
    </lineage>
</organism>
<dbReference type="Gene3D" id="3.30.870.10">
    <property type="entry name" value="Endonuclease Chain A"/>
    <property type="match status" value="1"/>
</dbReference>
<dbReference type="OrthoDB" id="5894983at2"/>
<gene>
    <name evidence="2" type="ORF">AWE51_05595</name>
</gene>
<comment type="caution">
    <text evidence="2">The sequence shown here is derived from an EMBL/GenBank/DDBJ whole genome shotgun (WGS) entry which is preliminary data.</text>
</comment>
<dbReference type="SUPFAM" id="SSF56024">
    <property type="entry name" value="Phospholipase D/nuclease"/>
    <property type="match status" value="1"/>
</dbReference>
<protein>
    <recommendedName>
        <fullName evidence="1">PLD phosphodiesterase domain-containing protein</fullName>
    </recommendedName>
</protein>
<dbReference type="AlphaFoldDB" id="A0A162CPY0"/>
<sequence length="378" mass="44407">MIKTIQNDWLYEFKNELESTQEIRIVSPFVTDNIVKHLLKDFKGRTIKFLTRYNLNEFKKGISSLTALERLLKSNAEIKGIKDLHSKLYLFDKRSVIITSANFTQGGFFNNKEFGIISNEYKTVLESLDYFNDLWGIDPNLLELNRIKEWRDEINKSKALKEKNENLPDYGVSYQKSIIKNRKYFIKFFGKDDNRSDLSAKVVNELDGGCSHFALSFSRPKNDGRPRRYRDGDIVFMARMTNTKDYVIFGRAITYAHQDERDVANDEDIKHIPWLKDWPILVRVREPLFINSTLRDCPKLNDLLYDLDYESFASTKWRFGRGERNINPRNTLMRKGDVILSDSGAQWMELEFQKALSEHGEVNKRIINKLYHGLKINN</sequence>
<reference evidence="2 3" key="1">
    <citation type="submission" date="2016-01" db="EMBL/GenBank/DDBJ databases">
        <title>The draft genome sequence of Aquimarina sp. RZW4-3-2.</title>
        <authorList>
            <person name="Wang Y."/>
        </authorList>
    </citation>
    <scope>NUCLEOTIDE SEQUENCE [LARGE SCALE GENOMIC DNA]</scope>
    <source>
        <strain evidence="2 3">RZW4-3-2</strain>
    </source>
</reference>
<keyword evidence="3" id="KW-1185">Reference proteome</keyword>
<dbReference type="CDD" id="cd09176">
    <property type="entry name" value="PLDc_unchar6"/>
    <property type="match status" value="1"/>
</dbReference>
<accession>A0A162CPY0</accession>
<proteinExistence type="predicted"/>
<dbReference type="Proteomes" id="UP000076715">
    <property type="component" value="Unassembled WGS sequence"/>
</dbReference>
<dbReference type="PROSITE" id="PS50035">
    <property type="entry name" value="PLD"/>
    <property type="match status" value="1"/>
</dbReference>
<dbReference type="RefSeq" id="WP_066313952.1">
    <property type="nucleotide sequence ID" value="NZ_LQRT01000013.1"/>
</dbReference>
<dbReference type="Pfam" id="PF13091">
    <property type="entry name" value="PLDc_2"/>
    <property type="match status" value="1"/>
</dbReference>
<dbReference type="GO" id="GO:0006793">
    <property type="term" value="P:phosphorus metabolic process"/>
    <property type="evidence" value="ECO:0007669"/>
    <property type="project" value="UniProtKB-ARBA"/>
</dbReference>
<dbReference type="EMBL" id="LQRT01000013">
    <property type="protein sequence ID" value="KZS40424.1"/>
    <property type="molecule type" value="Genomic_DNA"/>
</dbReference>
<name>A0A162CPY0_9FLAO</name>
<dbReference type="InterPro" id="IPR001736">
    <property type="entry name" value="PLipase_D/transphosphatidylase"/>
</dbReference>
<evidence type="ECO:0000313" key="3">
    <source>
        <dbReference type="Proteomes" id="UP000076715"/>
    </source>
</evidence>
<dbReference type="InterPro" id="IPR025202">
    <property type="entry name" value="PLD-like_dom"/>
</dbReference>
<dbReference type="STRING" id="1642818.AWE51_05595"/>
<feature type="domain" description="PLD phosphodiesterase" evidence="1">
    <location>
        <begin position="80"/>
        <end position="107"/>
    </location>
</feature>